<proteinExistence type="predicted"/>
<keyword evidence="1" id="KW-0732">Signal</keyword>
<dbReference type="EMBL" id="KV441552">
    <property type="protein sequence ID" value="OAG05605.1"/>
    <property type="molecule type" value="Genomic_DNA"/>
</dbReference>
<name>A0A177CD95_9PLEO</name>
<sequence>MQLHILALVLPTLLYLFASTTSACKCLVDGVNDWEQTEYCCLAHVHGEYDEDKKDCVAHSIAEKMTKFSYCCWLRTGVVGTEIIDGMTRSTE</sequence>
<keyword evidence="3" id="KW-1185">Reference proteome</keyword>
<feature type="chain" id="PRO_5008058051" description="Extracellular membrane protein CFEM domain-containing protein" evidence="1">
    <location>
        <begin position="24"/>
        <end position="92"/>
    </location>
</feature>
<dbReference type="RefSeq" id="XP_018035970.1">
    <property type="nucleotide sequence ID" value="XM_018182849.1"/>
</dbReference>
<dbReference type="GeneID" id="28766335"/>
<evidence type="ECO:0000313" key="3">
    <source>
        <dbReference type="Proteomes" id="UP000077069"/>
    </source>
</evidence>
<reference evidence="2 3" key="1">
    <citation type="submission" date="2016-05" db="EMBL/GenBank/DDBJ databases">
        <title>Comparative analysis of secretome profiles of manganese(II)-oxidizing ascomycete fungi.</title>
        <authorList>
            <consortium name="DOE Joint Genome Institute"/>
            <person name="Zeiner C.A."/>
            <person name="Purvine S.O."/>
            <person name="Zink E.M."/>
            <person name="Wu S."/>
            <person name="Pasa-Tolic L."/>
            <person name="Chaput D.L."/>
            <person name="Haridas S."/>
            <person name="Grigoriev I.V."/>
            <person name="Santelli C.M."/>
            <person name="Hansel C.M."/>
        </authorList>
    </citation>
    <scope>NUCLEOTIDE SEQUENCE [LARGE SCALE GENOMIC DNA]</scope>
    <source>
        <strain evidence="2 3">AP3s5-JAC2a</strain>
    </source>
</reference>
<dbReference type="AlphaFoldDB" id="A0A177CD95"/>
<organism evidence="2 3">
    <name type="scientific">Paraphaeosphaeria sporulosa</name>
    <dbReference type="NCBI Taxonomy" id="1460663"/>
    <lineage>
        <taxon>Eukaryota</taxon>
        <taxon>Fungi</taxon>
        <taxon>Dikarya</taxon>
        <taxon>Ascomycota</taxon>
        <taxon>Pezizomycotina</taxon>
        <taxon>Dothideomycetes</taxon>
        <taxon>Pleosporomycetidae</taxon>
        <taxon>Pleosporales</taxon>
        <taxon>Massarineae</taxon>
        <taxon>Didymosphaeriaceae</taxon>
        <taxon>Paraphaeosphaeria</taxon>
    </lineage>
</organism>
<feature type="signal peptide" evidence="1">
    <location>
        <begin position="1"/>
        <end position="23"/>
    </location>
</feature>
<evidence type="ECO:0008006" key="4">
    <source>
        <dbReference type="Google" id="ProtNLM"/>
    </source>
</evidence>
<dbReference type="OrthoDB" id="3624704at2759"/>
<accession>A0A177CD95</accession>
<evidence type="ECO:0000313" key="2">
    <source>
        <dbReference type="EMBL" id="OAG05605.1"/>
    </source>
</evidence>
<gene>
    <name evidence="2" type="ORF">CC84DRAFT_1216935</name>
</gene>
<protein>
    <recommendedName>
        <fullName evidence="4">Extracellular membrane protein CFEM domain-containing protein</fullName>
    </recommendedName>
</protein>
<dbReference type="Proteomes" id="UP000077069">
    <property type="component" value="Unassembled WGS sequence"/>
</dbReference>
<dbReference type="InParanoid" id="A0A177CD95"/>
<evidence type="ECO:0000256" key="1">
    <source>
        <dbReference type="SAM" id="SignalP"/>
    </source>
</evidence>